<dbReference type="Gene3D" id="1.25.40.10">
    <property type="entry name" value="Tetratricopeptide repeat domain"/>
    <property type="match status" value="1"/>
</dbReference>
<dbReference type="InterPro" id="IPR011990">
    <property type="entry name" value="TPR-like_helical_dom_sf"/>
</dbReference>
<comment type="caution">
    <text evidence="1">The sequence shown here is derived from an EMBL/GenBank/DDBJ whole genome shotgun (WGS) entry which is preliminary data.</text>
</comment>
<gene>
    <name evidence="1" type="ORF">JOD41_000990</name>
</gene>
<dbReference type="EMBL" id="JAFBDH010000004">
    <property type="protein sequence ID" value="MBM7550255.1"/>
    <property type="molecule type" value="Genomic_DNA"/>
</dbReference>
<accession>A0ABS2MJS7</accession>
<evidence type="ECO:0000313" key="1">
    <source>
        <dbReference type="EMBL" id="MBM7550255.1"/>
    </source>
</evidence>
<dbReference type="SUPFAM" id="SSF48452">
    <property type="entry name" value="TPR-like"/>
    <property type="match status" value="1"/>
</dbReference>
<proteinExistence type="predicted"/>
<protein>
    <submittedName>
        <fullName evidence="1">Flp pilus assembly protein TadD</fullName>
    </submittedName>
</protein>
<reference evidence="1 2" key="1">
    <citation type="submission" date="2021-01" db="EMBL/GenBank/DDBJ databases">
        <title>Genomic Encyclopedia of Type Strains, Phase IV (KMG-IV): sequencing the most valuable type-strain genomes for metagenomic binning, comparative biology and taxonomic classification.</title>
        <authorList>
            <person name="Goeker M."/>
        </authorList>
    </citation>
    <scope>NUCLEOTIDE SEQUENCE [LARGE SCALE GENOMIC DNA]</scope>
    <source>
        <strain evidence="1 2">DSM 21461</strain>
    </source>
</reference>
<name>A0ABS2MJS7_9FIRM</name>
<keyword evidence="2" id="KW-1185">Reference proteome</keyword>
<sequence>MKEIMNLNKCDFNNCLNDFCSLIKLKIDLGNLDECLELVKDKMKDYPHSPVPHNLLGILMEIRGNHELAMKHFRAAWALDPCYEPASKNLENLGIYGTNKKYIFS</sequence>
<dbReference type="RefSeq" id="WP_205051831.1">
    <property type="nucleotide sequence ID" value="NZ_JAFBDH010000004.1"/>
</dbReference>
<dbReference type="Proteomes" id="UP000720595">
    <property type="component" value="Unassembled WGS sequence"/>
</dbReference>
<organism evidence="1 2">
    <name type="scientific">Peptoniphilus gorbachii</name>
    <dbReference type="NCBI Taxonomy" id="411567"/>
    <lineage>
        <taxon>Bacteria</taxon>
        <taxon>Bacillati</taxon>
        <taxon>Bacillota</taxon>
        <taxon>Tissierellia</taxon>
        <taxon>Tissierellales</taxon>
        <taxon>Peptoniphilaceae</taxon>
        <taxon>Peptoniphilus</taxon>
    </lineage>
</organism>
<evidence type="ECO:0000313" key="2">
    <source>
        <dbReference type="Proteomes" id="UP000720595"/>
    </source>
</evidence>